<dbReference type="PANTHER" id="PTHR43085">
    <property type="entry name" value="HEXOKINASE FAMILY MEMBER"/>
    <property type="match status" value="1"/>
</dbReference>
<gene>
    <name evidence="7" type="ORF">LXT12_06320</name>
</gene>
<evidence type="ECO:0000256" key="3">
    <source>
        <dbReference type="ARBA" id="ARBA00022741"/>
    </source>
</evidence>
<dbReference type="InterPro" id="IPR029056">
    <property type="entry name" value="Ribokinase-like"/>
</dbReference>
<keyword evidence="5" id="KW-0067">ATP-binding</keyword>
<dbReference type="Gene3D" id="3.40.1190.20">
    <property type="match status" value="1"/>
</dbReference>
<dbReference type="PROSITE" id="PS00584">
    <property type="entry name" value="PFKB_KINASES_2"/>
    <property type="match status" value="1"/>
</dbReference>
<dbReference type="Proteomes" id="UP001201463">
    <property type="component" value="Unassembled WGS sequence"/>
</dbReference>
<dbReference type="PANTHER" id="PTHR43085:SF1">
    <property type="entry name" value="PSEUDOURIDINE KINASE-RELATED"/>
    <property type="match status" value="1"/>
</dbReference>
<dbReference type="CDD" id="cd01167">
    <property type="entry name" value="bac_FRK"/>
    <property type="match status" value="1"/>
</dbReference>
<accession>A0ABS8XCZ8</accession>
<keyword evidence="2" id="KW-0808">Transferase</keyword>
<name>A0ABS8XCZ8_9BURK</name>
<reference evidence="7 8" key="1">
    <citation type="submission" date="2021-12" db="EMBL/GenBank/DDBJ databases">
        <title>Genome seq of p7.</title>
        <authorList>
            <person name="Seo T."/>
        </authorList>
    </citation>
    <scope>NUCLEOTIDE SEQUENCE [LARGE SCALE GENOMIC DNA]</scope>
    <source>
        <strain evidence="7 8">P7</strain>
    </source>
</reference>
<evidence type="ECO:0000313" key="7">
    <source>
        <dbReference type="EMBL" id="MCE4536862.1"/>
    </source>
</evidence>
<comment type="caution">
    <text evidence="7">The sequence shown here is derived from an EMBL/GenBank/DDBJ whole genome shotgun (WGS) entry which is preliminary data.</text>
</comment>
<organism evidence="7 8">
    <name type="scientific">Pelomonas caseinilytica</name>
    <dbReference type="NCBI Taxonomy" id="2906763"/>
    <lineage>
        <taxon>Bacteria</taxon>
        <taxon>Pseudomonadati</taxon>
        <taxon>Pseudomonadota</taxon>
        <taxon>Betaproteobacteria</taxon>
        <taxon>Burkholderiales</taxon>
        <taxon>Sphaerotilaceae</taxon>
        <taxon>Roseateles</taxon>
    </lineage>
</organism>
<protein>
    <submittedName>
        <fullName evidence="7">Carbohydrate kinase</fullName>
    </submittedName>
</protein>
<dbReference type="InterPro" id="IPR011611">
    <property type="entry name" value="PfkB_dom"/>
</dbReference>
<evidence type="ECO:0000256" key="1">
    <source>
        <dbReference type="ARBA" id="ARBA00010688"/>
    </source>
</evidence>
<feature type="domain" description="Carbohydrate kinase PfkB" evidence="6">
    <location>
        <begin position="13"/>
        <end position="293"/>
    </location>
</feature>
<dbReference type="InterPro" id="IPR050306">
    <property type="entry name" value="PfkB_Carbo_kinase"/>
</dbReference>
<sequence length="320" mass="34408">MSPILHPDLPRFVAFGEALTDLIRIGPDRWRSACGGSPWNVAVAMSSLGQLSAFAGAISNDPFGAEIWRSSQDANLDMRFIQQLARPPLLAVVHEVDPPQVFFIGQDSADLHFRPEGLPMGWTRALRWAHFGSLGLAREPLAGRLLSLAEALKSEGRLISYDPNFRSPPMDSSYDDTLEQMCRLADVIKVSDEDLRGLFRLPDHRSGLAQIAAWNPGAWLLLTRGDAGATLYHGVEECSARPPEVDVVDTVGAGDAAMAGLLDSLMRDAGASAEQHLRWALAAGAAACTEAGFAPPRAGHVAALAEAVEIVDARVFPLRS</sequence>
<comment type="similarity">
    <text evidence="1">Belongs to the carbohydrate kinase PfkB family.</text>
</comment>
<dbReference type="InterPro" id="IPR002173">
    <property type="entry name" value="Carboh/pur_kinase_PfkB_CS"/>
</dbReference>
<evidence type="ECO:0000256" key="5">
    <source>
        <dbReference type="ARBA" id="ARBA00022840"/>
    </source>
</evidence>
<dbReference type="GO" id="GO:0016301">
    <property type="term" value="F:kinase activity"/>
    <property type="evidence" value="ECO:0007669"/>
    <property type="project" value="UniProtKB-KW"/>
</dbReference>
<evidence type="ECO:0000256" key="4">
    <source>
        <dbReference type="ARBA" id="ARBA00022777"/>
    </source>
</evidence>
<dbReference type="RefSeq" id="WP_233390535.1">
    <property type="nucleotide sequence ID" value="NZ_JAJTWT010000002.1"/>
</dbReference>
<dbReference type="Pfam" id="PF00294">
    <property type="entry name" value="PfkB"/>
    <property type="match status" value="1"/>
</dbReference>
<evidence type="ECO:0000259" key="6">
    <source>
        <dbReference type="Pfam" id="PF00294"/>
    </source>
</evidence>
<dbReference type="SUPFAM" id="SSF53613">
    <property type="entry name" value="Ribokinase-like"/>
    <property type="match status" value="1"/>
</dbReference>
<dbReference type="EMBL" id="JAJTWT010000002">
    <property type="protein sequence ID" value="MCE4536862.1"/>
    <property type="molecule type" value="Genomic_DNA"/>
</dbReference>
<keyword evidence="3" id="KW-0547">Nucleotide-binding</keyword>
<keyword evidence="8" id="KW-1185">Reference proteome</keyword>
<evidence type="ECO:0000256" key="2">
    <source>
        <dbReference type="ARBA" id="ARBA00022679"/>
    </source>
</evidence>
<keyword evidence="4 7" id="KW-0418">Kinase</keyword>
<proteinExistence type="inferred from homology"/>
<evidence type="ECO:0000313" key="8">
    <source>
        <dbReference type="Proteomes" id="UP001201463"/>
    </source>
</evidence>